<reference evidence="1 2" key="1">
    <citation type="journal article" date="2013" name="Nat. Genet.">
        <title>The high-quality draft genome of peach (Prunus persica) identifies unique patterns of genetic diversity, domestication and genome evolution.</title>
        <authorList>
            <consortium name="International Peach Genome Initiative"/>
            <person name="Verde I."/>
            <person name="Abbott A.G."/>
            <person name="Scalabrin S."/>
            <person name="Jung S."/>
            <person name="Shu S."/>
            <person name="Marroni F."/>
            <person name="Zhebentyayeva T."/>
            <person name="Dettori M.T."/>
            <person name="Grimwood J."/>
            <person name="Cattonaro F."/>
            <person name="Zuccolo A."/>
            <person name="Rossini L."/>
            <person name="Jenkins J."/>
            <person name="Vendramin E."/>
            <person name="Meisel L.A."/>
            <person name="Decroocq V."/>
            <person name="Sosinski B."/>
            <person name="Prochnik S."/>
            <person name="Mitros T."/>
            <person name="Policriti A."/>
            <person name="Cipriani G."/>
            <person name="Dondini L."/>
            <person name="Ficklin S."/>
            <person name="Goodstein D.M."/>
            <person name="Xuan P."/>
            <person name="Del Fabbro C."/>
            <person name="Aramini V."/>
            <person name="Copetti D."/>
            <person name="Gonzalez S."/>
            <person name="Horner D.S."/>
            <person name="Falchi R."/>
            <person name="Lucas S."/>
            <person name="Mica E."/>
            <person name="Maldonado J."/>
            <person name="Lazzari B."/>
            <person name="Bielenberg D."/>
            <person name="Pirona R."/>
            <person name="Miculan M."/>
            <person name="Barakat A."/>
            <person name="Testolin R."/>
            <person name="Stella A."/>
            <person name="Tartarini S."/>
            <person name="Tonutti P."/>
            <person name="Arus P."/>
            <person name="Orellana A."/>
            <person name="Wells C."/>
            <person name="Main D."/>
            <person name="Vizzotto G."/>
            <person name="Silva H."/>
            <person name="Salamini F."/>
            <person name="Schmutz J."/>
            <person name="Morgante M."/>
            <person name="Rokhsar D.S."/>
        </authorList>
    </citation>
    <scope>NUCLEOTIDE SEQUENCE [LARGE SCALE GENOMIC DNA]</scope>
    <source>
        <strain evidence="2">cv. Nemared</strain>
    </source>
</reference>
<sequence>MSDSENGLSYRWAYRAQSYRPQLCIGSYLYMLFHVIH</sequence>
<name>A0A251QE66_PRUPE</name>
<proteinExistence type="predicted"/>
<evidence type="ECO:0000313" key="1">
    <source>
        <dbReference type="EMBL" id="ONI21690.1"/>
    </source>
</evidence>
<protein>
    <submittedName>
        <fullName evidence="1">Uncharacterized protein</fullName>
    </submittedName>
</protein>
<dbReference type="EMBL" id="CM007652">
    <property type="protein sequence ID" value="ONI21690.1"/>
    <property type="molecule type" value="Genomic_DNA"/>
</dbReference>
<gene>
    <name evidence="1" type="ORF">PRUPE_2G081300</name>
</gene>
<dbReference type="Gramene" id="ONI21690">
    <property type="protein sequence ID" value="ONI21690"/>
    <property type="gene ID" value="PRUPE_2G081300"/>
</dbReference>
<keyword evidence="2" id="KW-1185">Reference proteome</keyword>
<accession>A0A251QE66</accession>
<organism evidence="1 2">
    <name type="scientific">Prunus persica</name>
    <name type="common">Peach</name>
    <name type="synonym">Amygdalus persica</name>
    <dbReference type="NCBI Taxonomy" id="3760"/>
    <lineage>
        <taxon>Eukaryota</taxon>
        <taxon>Viridiplantae</taxon>
        <taxon>Streptophyta</taxon>
        <taxon>Embryophyta</taxon>
        <taxon>Tracheophyta</taxon>
        <taxon>Spermatophyta</taxon>
        <taxon>Magnoliopsida</taxon>
        <taxon>eudicotyledons</taxon>
        <taxon>Gunneridae</taxon>
        <taxon>Pentapetalae</taxon>
        <taxon>rosids</taxon>
        <taxon>fabids</taxon>
        <taxon>Rosales</taxon>
        <taxon>Rosaceae</taxon>
        <taxon>Amygdaloideae</taxon>
        <taxon>Amygdaleae</taxon>
        <taxon>Prunus</taxon>
    </lineage>
</organism>
<dbReference type="Proteomes" id="UP000006882">
    <property type="component" value="Chromosome G2"/>
</dbReference>
<evidence type="ECO:0000313" key="2">
    <source>
        <dbReference type="Proteomes" id="UP000006882"/>
    </source>
</evidence>
<dbReference type="AlphaFoldDB" id="A0A251QE66"/>